<organism evidence="1">
    <name type="scientific">marine sediment metagenome</name>
    <dbReference type="NCBI Taxonomy" id="412755"/>
    <lineage>
        <taxon>unclassified sequences</taxon>
        <taxon>metagenomes</taxon>
        <taxon>ecological metagenomes</taxon>
    </lineage>
</organism>
<name>X1VP56_9ZZZZ</name>
<feature type="non-terminal residue" evidence="1">
    <location>
        <position position="1"/>
    </location>
</feature>
<feature type="non-terminal residue" evidence="1">
    <location>
        <position position="67"/>
    </location>
</feature>
<dbReference type="AlphaFoldDB" id="X1VP56"/>
<gene>
    <name evidence="1" type="ORF">S12H4_62813</name>
</gene>
<dbReference type="EMBL" id="BARW01042342">
    <property type="protein sequence ID" value="GAJ21737.1"/>
    <property type="molecule type" value="Genomic_DNA"/>
</dbReference>
<accession>X1VP56</accession>
<proteinExistence type="predicted"/>
<protein>
    <submittedName>
        <fullName evidence="1">Uncharacterized protein</fullName>
    </submittedName>
</protein>
<sequence>IMSEEEFLEFKHDQDVRSKILDSYEDFVKTRLENFPEASAAQIHDWLKEHHSNFIAVSEKTVFNFTL</sequence>
<comment type="caution">
    <text evidence="1">The sequence shown here is derived from an EMBL/GenBank/DDBJ whole genome shotgun (WGS) entry which is preliminary data.</text>
</comment>
<evidence type="ECO:0000313" key="1">
    <source>
        <dbReference type="EMBL" id="GAJ21737.1"/>
    </source>
</evidence>
<reference evidence="1" key="1">
    <citation type="journal article" date="2014" name="Front. Microbiol.">
        <title>High frequency of phylogenetically diverse reductive dehalogenase-homologous genes in deep subseafloor sedimentary metagenomes.</title>
        <authorList>
            <person name="Kawai M."/>
            <person name="Futagami T."/>
            <person name="Toyoda A."/>
            <person name="Takaki Y."/>
            <person name="Nishi S."/>
            <person name="Hori S."/>
            <person name="Arai W."/>
            <person name="Tsubouchi T."/>
            <person name="Morono Y."/>
            <person name="Uchiyama I."/>
            <person name="Ito T."/>
            <person name="Fujiyama A."/>
            <person name="Inagaki F."/>
            <person name="Takami H."/>
        </authorList>
    </citation>
    <scope>NUCLEOTIDE SEQUENCE</scope>
    <source>
        <strain evidence="1">Expedition CK06-06</strain>
    </source>
</reference>